<keyword evidence="4" id="KW-1185">Reference proteome</keyword>
<dbReference type="InterPro" id="IPR008868">
    <property type="entry name" value="TniB"/>
</dbReference>
<dbReference type="InterPro" id="IPR027417">
    <property type="entry name" value="P-loop_NTPase"/>
</dbReference>
<dbReference type="PANTHER" id="PTHR35894">
    <property type="entry name" value="GENERAL SECRETION PATHWAY PROTEIN A-RELATED"/>
    <property type="match status" value="1"/>
</dbReference>
<dbReference type="InterPro" id="IPR052026">
    <property type="entry name" value="ExeA_AAA_ATPase_DNA-bind"/>
</dbReference>
<sequence>MSYPSIDLARHPLTTKEGWRAFVAKASPEPPRLLALKDWERLDDVEREIYDDGRRDFHSELLLVATPDVRRITTVGAKLIVGNRGKQLGRRGLIVSGPSGTGKSTSITLLGKKHQIDLERRSPGVTDRIPVVYIIVPPAATPKMLAIEMANFLGLPVTSRDSQHSITQAVSTVLRQVRCSLVLVDEIHRLDLRTRAGAQASDQLKYFFDSISATFVYAGLELQEHGMFSGMRGRQIAGRFVTLTTSAFSHVTAAQKDDWAKLVATMEQSLRLHRHRSGTLIELAPYLYQRTGGMIGSLDQLVHDAANEAIDTGAEKITKKLLDSVILDTAAQEQYDLQAVPRQRAPRGPR</sequence>
<dbReference type="EMBL" id="JACHJV010000001">
    <property type="protein sequence ID" value="MBB4922335.1"/>
    <property type="molecule type" value="Genomic_DNA"/>
</dbReference>
<comment type="caution">
    <text evidence="3">The sequence shown here is derived from an EMBL/GenBank/DDBJ whole genome shotgun (WGS) entry which is preliminary data.</text>
</comment>
<dbReference type="SMART" id="SM00382">
    <property type="entry name" value="AAA"/>
    <property type="match status" value="1"/>
</dbReference>
<name>A0A7W7R3X0_KITKI</name>
<organism evidence="3 4">
    <name type="scientific">Kitasatospora kifunensis</name>
    <name type="common">Streptomyces kifunensis</name>
    <dbReference type="NCBI Taxonomy" id="58351"/>
    <lineage>
        <taxon>Bacteria</taxon>
        <taxon>Bacillati</taxon>
        <taxon>Actinomycetota</taxon>
        <taxon>Actinomycetes</taxon>
        <taxon>Kitasatosporales</taxon>
        <taxon>Streptomycetaceae</taxon>
        <taxon>Kitasatospora</taxon>
    </lineage>
</organism>
<feature type="domain" description="AAA+ ATPase" evidence="1">
    <location>
        <begin position="89"/>
        <end position="242"/>
    </location>
</feature>
<proteinExistence type="predicted"/>
<evidence type="ECO:0000313" key="4">
    <source>
        <dbReference type="Proteomes" id="UP000540506"/>
    </source>
</evidence>
<dbReference type="Pfam" id="PF05621">
    <property type="entry name" value="TniB"/>
    <property type="match status" value="1"/>
</dbReference>
<dbReference type="RefSeq" id="WP_184934526.1">
    <property type="nucleotide sequence ID" value="NZ_JACHJV010000001.1"/>
</dbReference>
<gene>
    <name evidence="2" type="ORF">FHR34_001328</name>
    <name evidence="3" type="ORF">FHR34_003763</name>
</gene>
<evidence type="ECO:0000313" key="2">
    <source>
        <dbReference type="EMBL" id="MBB4922335.1"/>
    </source>
</evidence>
<protein>
    <recommendedName>
        <fullName evidence="1">AAA+ ATPase domain-containing protein</fullName>
    </recommendedName>
</protein>
<dbReference type="PANTHER" id="PTHR35894:SF1">
    <property type="entry name" value="PHOSPHORIBULOKINASE _ URIDINE KINASE FAMILY"/>
    <property type="match status" value="1"/>
</dbReference>
<evidence type="ECO:0000313" key="3">
    <source>
        <dbReference type="EMBL" id="MBB4924770.1"/>
    </source>
</evidence>
<evidence type="ECO:0000259" key="1">
    <source>
        <dbReference type="SMART" id="SM00382"/>
    </source>
</evidence>
<dbReference type="EMBL" id="JACHJV010000001">
    <property type="protein sequence ID" value="MBB4924770.1"/>
    <property type="molecule type" value="Genomic_DNA"/>
</dbReference>
<reference evidence="3 4" key="1">
    <citation type="submission" date="2020-08" db="EMBL/GenBank/DDBJ databases">
        <title>Sequencing the genomes of 1000 actinobacteria strains.</title>
        <authorList>
            <person name="Klenk H.-P."/>
        </authorList>
    </citation>
    <scope>NUCLEOTIDE SEQUENCE [LARGE SCALE GENOMIC DNA]</scope>
    <source>
        <strain evidence="3 4">DSM 41654</strain>
    </source>
</reference>
<accession>A0A7W7R3X0</accession>
<dbReference type="SUPFAM" id="SSF52540">
    <property type="entry name" value="P-loop containing nucleoside triphosphate hydrolases"/>
    <property type="match status" value="1"/>
</dbReference>
<dbReference type="Gene3D" id="3.40.50.300">
    <property type="entry name" value="P-loop containing nucleotide triphosphate hydrolases"/>
    <property type="match status" value="1"/>
</dbReference>
<dbReference type="InterPro" id="IPR003593">
    <property type="entry name" value="AAA+_ATPase"/>
</dbReference>
<dbReference type="Proteomes" id="UP000540506">
    <property type="component" value="Unassembled WGS sequence"/>
</dbReference>
<dbReference type="AlphaFoldDB" id="A0A7W7R3X0"/>